<keyword evidence="2" id="KW-1185">Reference proteome</keyword>
<sequence>PAPRGRPRPHRCPIPRSKAEAEAIEKELLEDYRFGRQQLIEIWGHACAMAVTKVREAAGLGTPRQGQGLRCWPRPVPSHPWKVPPGGC</sequence>
<dbReference type="Ensembl" id="ENSCMMT00000016037.1">
    <property type="protein sequence ID" value="ENSCMMP00000014555.1"/>
    <property type="gene ID" value="ENSCMMG00000009278.1"/>
</dbReference>
<protein>
    <submittedName>
        <fullName evidence="1">Uncharacterized protein</fullName>
    </submittedName>
</protein>
<proteinExistence type="predicted"/>
<name>A0A8C3GJP2_CAIMO</name>
<dbReference type="Proteomes" id="UP000694556">
    <property type="component" value="Chromosome 29"/>
</dbReference>
<reference evidence="1" key="2">
    <citation type="submission" date="2025-08" db="UniProtKB">
        <authorList>
            <consortium name="Ensembl"/>
        </authorList>
    </citation>
    <scope>IDENTIFICATION</scope>
</reference>
<reference evidence="1" key="3">
    <citation type="submission" date="2025-09" db="UniProtKB">
        <authorList>
            <consortium name="Ensembl"/>
        </authorList>
    </citation>
    <scope>IDENTIFICATION</scope>
</reference>
<organism evidence="1 2">
    <name type="scientific">Cairina moschata</name>
    <name type="common">Muscovy duck</name>
    <dbReference type="NCBI Taxonomy" id="8855"/>
    <lineage>
        <taxon>Eukaryota</taxon>
        <taxon>Metazoa</taxon>
        <taxon>Chordata</taxon>
        <taxon>Craniata</taxon>
        <taxon>Vertebrata</taxon>
        <taxon>Euteleostomi</taxon>
        <taxon>Archelosauria</taxon>
        <taxon>Archosauria</taxon>
        <taxon>Dinosauria</taxon>
        <taxon>Saurischia</taxon>
        <taxon>Theropoda</taxon>
        <taxon>Coelurosauria</taxon>
        <taxon>Aves</taxon>
        <taxon>Neognathae</taxon>
        <taxon>Galloanserae</taxon>
        <taxon>Anseriformes</taxon>
        <taxon>Anatidae</taxon>
        <taxon>Anatinae</taxon>
        <taxon>Cairina</taxon>
    </lineage>
</organism>
<dbReference type="AlphaFoldDB" id="A0A8C3GJP2"/>
<evidence type="ECO:0000313" key="2">
    <source>
        <dbReference type="Proteomes" id="UP000694556"/>
    </source>
</evidence>
<evidence type="ECO:0000313" key="1">
    <source>
        <dbReference type="Ensembl" id="ENSCMMP00000014555.1"/>
    </source>
</evidence>
<reference evidence="1" key="1">
    <citation type="submission" date="2018-09" db="EMBL/GenBank/DDBJ databases">
        <title>Common duck and Muscovy duck high density SNP chip.</title>
        <authorList>
            <person name="Vignal A."/>
            <person name="Thebault N."/>
            <person name="Warren W.C."/>
        </authorList>
    </citation>
    <scope>NUCLEOTIDE SEQUENCE [LARGE SCALE GENOMIC DNA]</scope>
</reference>
<accession>A0A8C3GJP2</accession>